<sequence>MTRQDILDELKKVLAPYTNDKTLLEGVNEQTDLLKDLKINSANLVDIIIDAESKYNIEIDYDAAEKMTTVANCIDVIQERMAQ</sequence>
<evidence type="ECO:0000313" key="1">
    <source>
        <dbReference type="EMBL" id="PTQ99688.1"/>
    </source>
</evidence>
<protein>
    <submittedName>
        <fullName evidence="1">Acyl carrier protein</fullName>
    </submittedName>
</protein>
<evidence type="ECO:0000313" key="2">
    <source>
        <dbReference type="Proteomes" id="UP000244168"/>
    </source>
</evidence>
<dbReference type="AlphaFoldDB" id="A0A2T5JD43"/>
<name>A0A2T5JD43_9SPHI</name>
<proteinExistence type="predicted"/>
<dbReference type="Proteomes" id="UP000244168">
    <property type="component" value="Unassembled WGS sequence"/>
</dbReference>
<dbReference type="RefSeq" id="WP_211309759.1">
    <property type="nucleotide sequence ID" value="NZ_CP160205.1"/>
</dbReference>
<dbReference type="SUPFAM" id="SSF47336">
    <property type="entry name" value="ACP-like"/>
    <property type="match status" value="1"/>
</dbReference>
<reference evidence="1 2" key="1">
    <citation type="submission" date="2018-04" db="EMBL/GenBank/DDBJ databases">
        <title>Genomic Encyclopedia of Archaeal and Bacterial Type Strains, Phase II (KMG-II): from individual species to whole genera.</title>
        <authorList>
            <person name="Goeker M."/>
        </authorList>
    </citation>
    <scope>NUCLEOTIDE SEQUENCE [LARGE SCALE GENOMIC DNA]</scope>
    <source>
        <strain evidence="1 2">DSM 26809</strain>
    </source>
</reference>
<accession>A0A2T5JD43</accession>
<gene>
    <name evidence="1" type="ORF">C8P68_102516</name>
</gene>
<dbReference type="Gene3D" id="1.10.1200.10">
    <property type="entry name" value="ACP-like"/>
    <property type="match status" value="1"/>
</dbReference>
<dbReference type="EMBL" id="QAOQ01000002">
    <property type="protein sequence ID" value="PTQ99688.1"/>
    <property type="molecule type" value="Genomic_DNA"/>
</dbReference>
<organism evidence="1 2">
    <name type="scientific">Mucilaginibacter yixingensis</name>
    <dbReference type="NCBI Taxonomy" id="1295612"/>
    <lineage>
        <taxon>Bacteria</taxon>
        <taxon>Pseudomonadati</taxon>
        <taxon>Bacteroidota</taxon>
        <taxon>Sphingobacteriia</taxon>
        <taxon>Sphingobacteriales</taxon>
        <taxon>Sphingobacteriaceae</taxon>
        <taxon>Mucilaginibacter</taxon>
    </lineage>
</organism>
<comment type="caution">
    <text evidence="1">The sequence shown here is derived from an EMBL/GenBank/DDBJ whole genome shotgun (WGS) entry which is preliminary data.</text>
</comment>
<dbReference type="InterPro" id="IPR036736">
    <property type="entry name" value="ACP-like_sf"/>
</dbReference>
<keyword evidence="2" id="KW-1185">Reference proteome</keyword>